<dbReference type="AlphaFoldDB" id="A0A1E5S0Y9"/>
<dbReference type="Pfam" id="PF10197">
    <property type="entry name" value="Cir_N"/>
    <property type="match status" value="1"/>
</dbReference>
<protein>
    <recommendedName>
        <fullName evidence="1">Pre-mRNA-splicing factor CWC25</fullName>
    </recommendedName>
</protein>
<reference evidence="5" key="1">
    <citation type="journal article" date="2016" name="Genome Announc.">
        <title>Genome sequences of three species of Hanseniaspora isolated from spontaneous wine fermentations.</title>
        <authorList>
            <person name="Sternes P.R."/>
            <person name="Lee D."/>
            <person name="Kutyna D.R."/>
            <person name="Borneman A.R."/>
        </authorList>
    </citation>
    <scope>NUCLEOTIDE SEQUENCE [LARGE SCALE GENOMIC DNA]</scope>
    <source>
        <strain evidence="5">AWRI3580</strain>
    </source>
</reference>
<dbReference type="VEuPathDB" id="FungiDB:AWRI3580_g478"/>
<accession>A0A1E5S0Y9</accession>
<feature type="domain" description="CBF1-interacting co-repressor CIR N-terminal" evidence="3">
    <location>
        <begin position="11"/>
        <end position="47"/>
    </location>
</feature>
<comment type="caution">
    <text evidence="4">The sequence shown here is derived from an EMBL/GenBank/DDBJ whole genome shotgun (WGS) entry which is preliminary data.</text>
</comment>
<dbReference type="Proteomes" id="UP000095358">
    <property type="component" value="Unassembled WGS sequence"/>
</dbReference>
<keyword evidence="2" id="KW-0175">Coiled coil</keyword>
<evidence type="ECO:0000313" key="5">
    <source>
        <dbReference type="Proteomes" id="UP000095358"/>
    </source>
</evidence>
<gene>
    <name evidence="4" type="ORF">AWRI3580_g478</name>
</gene>
<evidence type="ECO:0000259" key="3">
    <source>
        <dbReference type="SMART" id="SM01083"/>
    </source>
</evidence>
<dbReference type="STRING" id="29833.A0A1E5S0Y9"/>
<evidence type="ECO:0000313" key="4">
    <source>
        <dbReference type="EMBL" id="OEJ92633.1"/>
    </source>
</evidence>
<name>A0A1E5S0Y9_HANUV</name>
<keyword evidence="5" id="KW-1185">Reference proteome</keyword>
<dbReference type="EMBL" id="LPNN01000001">
    <property type="protein sequence ID" value="OEJ92633.1"/>
    <property type="molecule type" value="Genomic_DNA"/>
</dbReference>
<feature type="coiled-coil region" evidence="2">
    <location>
        <begin position="23"/>
        <end position="57"/>
    </location>
</feature>
<organism evidence="4 5">
    <name type="scientific">Hanseniaspora uvarum</name>
    <name type="common">Yeast</name>
    <name type="synonym">Kloeckera apiculata</name>
    <dbReference type="NCBI Taxonomy" id="29833"/>
    <lineage>
        <taxon>Eukaryota</taxon>
        <taxon>Fungi</taxon>
        <taxon>Dikarya</taxon>
        <taxon>Ascomycota</taxon>
        <taxon>Saccharomycotina</taxon>
        <taxon>Saccharomycetes</taxon>
        <taxon>Saccharomycodales</taxon>
        <taxon>Saccharomycodaceae</taxon>
        <taxon>Hanseniaspora</taxon>
    </lineage>
</organism>
<dbReference type="SMART" id="SM01083">
    <property type="entry name" value="Cir_N"/>
    <property type="match status" value="1"/>
</dbReference>
<dbReference type="InterPro" id="IPR019339">
    <property type="entry name" value="CIR_N_dom"/>
</dbReference>
<dbReference type="OrthoDB" id="3973521at2759"/>
<proteinExistence type="predicted"/>
<evidence type="ECO:0000256" key="1">
    <source>
        <dbReference type="ARBA" id="ARBA00020646"/>
    </source>
</evidence>
<sequence length="144" mass="16958">MGVNDLNLLKSWNPNLLKNKQKVWKTRDELKQENLKIKELEEDIKDQKNKKNSLNWMYEANDVSSKPAKEADTLIANLLKDKKIKVKKEALSLKAKKVKTDQDIKDRKKKELKDEILNMQESKKIKKTKKKVTKFTSEDPMSQF</sequence>
<evidence type="ECO:0000256" key="2">
    <source>
        <dbReference type="SAM" id="Coils"/>
    </source>
</evidence>